<accession>A0AA46ADM5</accession>
<dbReference type="GO" id="GO:0000270">
    <property type="term" value="P:peptidoglycan metabolic process"/>
    <property type="evidence" value="ECO:0007669"/>
    <property type="project" value="TreeGrafter"/>
</dbReference>
<dbReference type="InterPro" id="IPR014729">
    <property type="entry name" value="Rossmann-like_a/b/a_fold"/>
</dbReference>
<reference evidence="3" key="1">
    <citation type="submission" date="2017-05" db="EMBL/GenBank/DDBJ databases">
        <authorList>
            <person name="Varghese N."/>
            <person name="Submissions S."/>
        </authorList>
    </citation>
    <scope>NUCLEOTIDE SEQUENCE</scope>
    <source>
        <strain evidence="3">DSM 18763</strain>
    </source>
</reference>
<proteinExistence type="predicted"/>
<dbReference type="GO" id="GO:0043164">
    <property type="term" value="P:Gram-negative-bacterium-type cell wall biogenesis"/>
    <property type="evidence" value="ECO:0007669"/>
    <property type="project" value="TreeGrafter"/>
</dbReference>
<dbReference type="Gene3D" id="3.40.50.620">
    <property type="entry name" value="HUPs"/>
    <property type="match status" value="1"/>
</dbReference>
<sequence>MFFIKKLITFFILPPGLFISVLLIIAYLGRKVKSVFYISLASAILLYLISIEPVKDKLLEPLESSYTQLKVVDGDVIVVLGGGAYNTGILTEDSMKRLLTGFILHKKLNKPIILSGGSAISVLPEAEVMKQMLIELGVDKNMIYTDKNSRDTNENAFFVKKICEEKGFKKIILVTSAYHMKRAVYLFRFTGLDITPYPTDFKMDKKYNIYSYFPKMNVMQDSTKAIREYIGYIFYKLSLR</sequence>
<keyword evidence="1" id="KW-0812">Transmembrane</keyword>
<dbReference type="AlphaFoldDB" id="A0AA46ADM5"/>
<dbReference type="EMBL" id="FXTX01000004">
    <property type="protein sequence ID" value="SMP06307.1"/>
    <property type="molecule type" value="Genomic_DNA"/>
</dbReference>
<dbReference type="RefSeq" id="WP_265134504.1">
    <property type="nucleotide sequence ID" value="NZ_FXTX01000004.1"/>
</dbReference>
<dbReference type="PANTHER" id="PTHR30336">
    <property type="entry name" value="INNER MEMBRANE PROTEIN, PROBABLE PERMEASE"/>
    <property type="match status" value="1"/>
</dbReference>
<feature type="domain" description="DUF218" evidence="2">
    <location>
        <begin position="75"/>
        <end position="231"/>
    </location>
</feature>
<keyword evidence="1" id="KW-0472">Membrane</keyword>
<dbReference type="InterPro" id="IPR003848">
    <property type="entry name" value="DUF218"/>
</dbReference>
<dbReference type="PANTHER" id="PTHR30336:SF4">
    <property type="entry name" value="ENVELOPE BIOGENESIS FACTOR ELYC"/>
    <property type="match status" value="1"/>
</dbReference>
<dbReference type="Pfam" id="PF02698">
    <property type="entry name" value="DUF218"/>
    <property type="match status" value="1"/>
</dbReference>
<evidence type="ECO:0000259" key="2">
    <source>
        <dbReference type="Pfam" id="PF02698"/>
    </source>
</evidence>
<evidence type="ECO:0000313" key="4">
    <source>
        <dbReference type="Proteomes" id="UP001157947"/>
    </source>
</evidence>
<keyword evidence="1" id="KW-1133">Transmembrane helix</keyword>
<organism evidence="3 4">
    <name type="scientific">Venenivibrio stagnispumantis</name>
    <dbReference type="NCBI Taxonomy" id="407998"/>
    <lineage>
        <taxon>Bacteria</taxon>
        <taxon>Pseudomonadati</taxon>
        <taxon>Aquificota</taxon>
        <taxon>Aquificia</taxon>
        <taxon>Aquificales</taxon>
        <taxon>Hydrogenothermaceae</taxon>
        <taxon>Venenivibrio</taxon>
    </lineage>
</organism>
<keyword evidence="4" id="KW-1185">Reference proteome</keyword>
<dbReference type="InterPro" id="IPR051599">
    <property type="entry name" value="Cell_Envelope_Assoc"/>
</dbReference>
<feature type="transmembrane region" description="Helical" evidence="1">
    <location>
        <begin position="34"/>
        <end position="51"/>
    </location>
</feature>
<evidence type="ECO:0000256" key="1">
    <source>
        <dbReference type="SAM" id="Phobius"/>
    </source>
</evidence>
<comment type="caution">
    <text evidence="3">The sequence shown here is derived from an EMBL/GenBank/DDBJ whole genome shotgun (WGS) entry which is preliminary data.</text>
</comment>
<dbReference type="Proteomes" id="UP001157947">
    <property type="component" value="Unassembled WGS sequence"/>
</dbReference>
<feature type="transmembrane region" description="Helical" evidence="1">
    <location>
        <begin position="7"/>
        <end position="28"/>
    </location>
</feature>
<protein>
    <submittedName>
        <fullName evidence="3">Uncharacterized SAM-binding protein YcdF, DUF218 family</fullName>
    </submittedName>
</protein>
<name>A0AA46ADM5_9AQUI</name>
<evidence type="ECO:0000313" key="3">
    <source>
        <dbReference type="EMBL" id="SMP06307.1"/>
    </source>
</evidence>
<gene>
    <name evidence="3" type="ORF">SAMN06264868_10443</name>
</gene>
<dbReference type="GO" id="GO:0005886">
    <property type="term" value="C:plasma membrane"/>
    <property type="evidence" value="ECO:0007669"/>
    <property type="project" value="TreeGrafter"/>
</dbReference>
<dbReference type="CDD" id="cd06259">
    <property type="entry name" value="YdcF-like"/>
    <property type="match status" value="1"/>
</dbReference>